<dbReference type="InterPro" id="IPR029017">
    <property type="entry name" value="Enolase-like_N"/>
</dbReference>
<dbReference type="PROSITE" id="PS00108">
    <property type="entry name" value="PROTEIN_KINASE_ST"/>
    <property type="match status" value="1"/>
</dbReference>
<dbReference type="InterPro" id="IPR020811">
    <property type="entry name" value="Enolase_N"/>
</dbReference>
<dbReference type="Proteomes" id="UP001321760">
    <property type="component" value="Unassembled WGS sequence"/>
</dbReference>
<dbReference type="FunFam" id="3.20.20.120:FF:000002">
    <property type="entry name" value="Enolase 1"/>
    <property type="match status" value="1"/>
</dbReference>
<dbReference type="Gene3D" id="3.20.20.120">
    <property type="entry name" value="Enolase-like C-terminal domain"/>
    <property type="match status" value="1"/>
</dbReference>
<proteinExistence type="inferred from homology"/>
<dbReference type="GO" id="GO:0004634">
    <property type="term" value="F:phosphopyruvate hydratase activity"/>
    <property type="evidence" value="ECO:0007669"/>
    <property type="project" value="UniProtKB-EC"/>
</dbReference>
<dbReference type="GO" id="GO:0000287">
    <property type="term" value="F:magnesium ion binding"/>
    <property type="evidence" value="ECO:0007669"/>
    <property type="project" value="InterPro"/>
</dbReference>
<dbReference type="InterPro" id="IPR036849">
    <property type="entry name" value="Enolase-like_C_sf"/>
</dbReference>
<keyword evidence="6" id="KW-0460">Magnesium</keyword>
<evidence type="ECO:0000256" key="1">
    <source>
        <dbReference type="ARBA" id="ARBA00001946"/>
    </source>
</evidence>
<comment type="catalytic activity">
    <reaction evidence="11">
        <text>(2R)-2-phosphoglycerate = phosphoenolpyruvate + H2O</text>
        <dbReference type="Rhea" id="RHEA:10164"/>
        <dbReference type="ChEBI" id="CHEBI:15377"/>
        <dbReference type="ChEBI" id="CHEBI:58289"/>
        <dbReference type="ChEBI" id="CHEBI:58702"/>
        <dbReference type="EC" id="4.2.1.11"/>
    </reaction>
</comment>
<keyword evidence="8" id="KW-0456">Lyase</keyword>
<dbReference type="GO" id="GO:0000015">
    <property type="term" value="C:phosphopyruvate hydratase complex"/>
    <property type="evidence" value="ECO:0007669"/>
    <property type="project" value="InterPro"/>
</dbReference>
<feature type="region of interest" description="Disordered" evidence="12">
    <location>
        <begin position="935"/>
        <end position="1088"/>
    </location>
</feature>
<reference evidence="15" key="2">
    <citation type="submission" date="2023-05" db="EMBL/GenBank/DDBJ databases">
        <authorList>
            <consortium name="Lawrence Berkeley National Laboratory"/>
            <person name="Steindorff A."/>
            <person name="Hensen N."/>
            <person name="Bonometti L."/>
            <person name="Westerberg I."/>
            <person name="Brannstrom I.O."/>
            <person name="Guillou S."/>
            <person name="Cros-Aarteil S."/>
            <person name="Calhoun S."/>
            <person name="Haridas S."/>
            <person name="Kuo A."/>
            <person name="Mondo S."/>
            <person name="Pangilinan J."/>
            <person name="Riley R."/>
            <person name="Labutti K."/>
            <person name="Andreopoulos B."/>
            <person name="Lipzen A."/>
            <person name="Chen C."/>
            <person name="Yanf M."/>
            <person name="Daum C."/>
            <person name="Ng V."/>
            <person name="Clum A."/>
            <person name="Ohm R."/>
            <person name="Martin F."/>
            <person name="Silar P."/>
            <person name="Natvig D."/>
            <person name="Lalanne C."/>
            <person name="Gautier V."/>
            <person name="Ament-Velasquez S.L."/>
            <person name="Kruys A."/>
            <person name="Hutchinson M.I."/>
            <person name="Powell A.J."/>
            <person name="Barry K."/>
            <person name="Miller A.N."/>
            <person name="Grigoriev I.V."/>
            <person name="Debuchy R."/>
            <person name="Gladieux P."/>
            <person name="Thoren M.H."/>
            <person name="Johannesson H."/>
        </authorList>
    </citation>
    <scope>NUCLEOTIDE SEQUENCE</scope>
    <source>
        <strain evidence="15">PSN243</strain>
    </source>
</reference>
<dbReference type="SMART" id="SM00220">
    <property type="entry name" value="S_TKc"/>
    <property type="match status" value="1"/>
</dbReference>
<evidence type="ECO:0000256" key="5">
    <source>
        <dbReference type="ARBA" id="ARBA00017068"/>
    </source>
</evidence>
<dbReference type="InterPro" id="IPR000719">
    <property type="entry name" value="Prot_kinase_dom"/>
</dbReference>
<evidence type="ECO:0000259" key="13">
    <source>
        <dbReference type="PROSITE" id="PS50011"/>
    </source>
</evidence>
<dbReference type="CDD" id="cd03313">
    <property type="entry name" value="enolase"/>
    <property type="match status" value="1"/>
</dbReference>
<dbReference type="PROSITE" id="PS51489">
    <property type="entry name" value="BUB1_N"/>
    <property type="match status" value="1"/>
</dbReference>
<comment type="caution">
    <text evidence="15">The sequence shown here is derived from an EMBL/GenBank/DDBJ whole genome shotgun (WGS) entry which is preliminary data.</text>
</comment>
<dbReference type="EMBL" id="MU865949">
    <property type="protein sequence ID" value="KAK4447519.1"/>
    <property type="molecule type" value="Genomic_DNA"/>
</dbReference>
<evidence type="ECO:0000256" key="10">
    <source>
        <dbReference type="ARBA" id="ARBA00032132"/>
    </source>
</evidence>
<evidence type="ECO:0000256" key="7">
    <source>
        <dbReference type="ARBA" id="ARBA00023152"/>
    </source>
</evidence>
<dbReference type="SUPFAM" id="SSF56112">
    <property type="entry name" value="Protein kinase-like (PK-like)"/>
    <property type="match status" value="1"/>
</dbReference>
<dbReference type="SFLD" id="SFLDG00178">
    <property type="entry name" value="enolase"/>
    <property type="match status" value="1"/>
</dbReference>
<dbReference type="SUPFAM" id="SSF54826">
    <property type="entry name" value="Enolase N-terminal domain-like"/>
    <property type="match status" value="1"/>
</dbReference>
<reference evidence="15" key="1">
    <citation type="journal article" date="2023" name="Mol. Phylogenet. Evol.">
        <title>Genome-scale phylogeny and comparative genomics of the fungal order Sordariales.</title>
        <authorList>
            <person name="Hensen N."/>
            <person name="Bonometti L."/>
            <person name="Westerberg I."/>
            <person name="Brannstrom I.O."/>
            <person name="Guillou S."/>
            <person name="Cros-Aarteil S."/>
            <person name="Calhoun S."/>
            <person name="Haridas S."/>
            <person name="Kuo A."/>
            <person name="Mondo S."/>
            <person name="Pangilinan J."/>
            <person name="Riley R."/>
            <person name="LaButti K."/>
            <person name="Andreopoulos B."/>
            <person name="Lipzen A."/>
            <person name="Chen C."/>
            <person name="Yan M."/>
            <person name="Daum C."/>
            <person name="Ng V."/>
            <person name="Clum A."/>
            <person name="Steindorff A."/>
            <person name="Ohm R.A."/>
            <person name="Martin F."/>
            <person name="Silar P."/>
            <person name="Natvig D.O."/>
            <person name="Lalanne C."/>
            <person name="Gautier V."/>
            <person name="Ament-Velasquez S.L."/>
            <person name="Kruys A."/>
            <person name="Hutchinson M.I."/>
            <person name="Powell A.J."/>
            <person name="Barry K."/>
            <person name="Miller A.N."/>
            <person name="Grigoriev I.V."/>
            <person name="Debuchy R."/>
            <person name="Gladieux P."/>
            <person name="Hiltunen Thoren M."/>
            <person name="Johannesson H."/>
        </authorList>
    </citation>
    <scope>NUCLEOTIDE SEQUENCE</scope>
    <source>
        <strain evidence="15">PSN243</strain>
    </source>
</reference>
<dbReference type="EC" id="4.2.1.11" evidence="4"/>
<feature type="region of interest" description="Disordered" evidence="12">
    <location>
        <begin position="1311"/>
        <end position="1336"/>
    </location>
</feature>
<accession>A0AAV9GHM3</accession>
<comment type="cofactor">
    <cofactor evidence="1">
        <name>Mg(2+)</name>
        <dbReference type="ChEBI" id="CHEBI:18420"/>
    </cofactor>
</comment>
<evidence type="ECO:0000256" key="3">
    <source>
        <dbReference type="ARBA" id="ARBA00009604"/>
    </source>
</evidence>
<evidence type="ECO:0000256" key="8">
    <source>
        <dbReference type="ARBA" id="ARBA00023239"/>
    </source>
</evidence>
<evidence type="ECO:0000256" key="11">
    <source>
        <dbReference type="ARBA" id="ARBA00048333"/>
    </source>
</evidence>
<dbReference type="GO" id="GO:0005524">
    <property type="term" value="F:ATP binding"/>
    <property type="evidence" value="ECO:0007669"/>
    <property type="project" value="InterPro"/>
</dbReference>
<feature type="compositionally biased region" description="Acidic residues" evidence="12">
    <location>
        <begin position="967"/>
        <end position="989"/>
    </location>
</feature>
<feature type="domain" description="BUB1 N-terminal" evidence="14">
    <location>
        <begin position="501"/>
        <end position="661"/>
    </location>
</feature>
<dbReference type="FunFam" id="3.30.390.10:FF:000001">
    <property type="entry name" value="Enolase"/>
    <property type="match status" value="1"/>
</dbReference>
<dbReference type="Pfam" id="PF08171">
    <property type="entry name" value="Mad3_BUB1_II"/>
    <property type="match status" value="1"/>
</dbReference>
<evidence type="ECO:0000256" key="12">
    <source>
        <dbReference type="SAM" id="MobiDB-lite"/>
    </source>
</evidence>
<dbReference type="Gene3D" id="1.25.40.430">
    <property type="match status" value="1"/>
</dbReference>
<keyword evidence="7" id="KW-0324">Glycolysis</keyword>
<dbReference type="SMART" id="SM01193">
    <property type="entry name" value="Enolase_N"/>
    <property type="match status" value="1"/>
</dbReference>
<dbReference type="SFLD" id="SFLDF00002">
    <property type="entry name" value="enolase"/>
    <property type="match status" value="1"/>
</dbReference>
<organism evidence="15 16">
    <name type="scientific">Podospora aff. communis PSN243</name>
    <dbReference type="NCBI Taxonomy" id="3040156"/>
    <lineage>
        <taxon>Eukaryota</taxon>
        <taxon>Fungi</taxon>
        <taxon>Dikarya</taxon>
        <taxon>Ascomycota</taxon>
        <taxon>Pezizomycotina</taxon>
        <taxon>Sordariomycetes</taxon>
        <taxon>Sordariomycetidae</taxon>
        <taxon>Sordariales</taxon>
        <taxon>Podosporaceae</taxon>
        <taxon>Podospora</taxon>
    </lineage>
</organism>
<dbReference type="Pfam" id="PF08311">
    <property type="entry name" value="Mad3_BUB1_I"/>
    <property type="match status" value="1"/>
</dbReference>
<evidence type="ECO:0000256" key="9">
    <source>
        <dbReference type="ARBA" id="ARBA00031125"/>
    </source>
</evidence>
<dbReference type="InterPro" id="IPR008271">
    <property type="entry name" value="Ser/Thr_kinase_AS"/>
</dbReference>
<keyword evidence="16" id="KW-1185">Reference proteome</keyword>
<dbReference type="InterPro" id="IPR000941">
    <property type="entry name" value="Enolase"/>
</dbReference>
<dbReference type="PRINTS" id="PR00148">
    <property type="entry name" value="ENOLASE"/>
</dbReference>
<dbReference type="GO" id="GO:0006096">
    <property type="term" value="P:glycolytic process"/>
    <property type="evidence" value="ECO:0007669"/>
    <property type="project" value="UniProtKB-KW"/>
</dbReference>
<dbReference type="InterPro" id="IPR020810">
    <property type="entry name" value="Enolase_C"/>
</dbReference>
<dbReference type="InterPro" id="IPR011009">
    <property type="entry name" value="Kinase-like_dom_sf"/>
</dbReference>
<dbReference type="InterPro" id="IPR020809">
    <property type="entry name" value="Enolase_CS"/>
</dbReference>
<dbReference type="InterPro" id="IPR013212">
    <property type="entry name" value="Mad3/Bub1_I"/>
</dbReference>
<dbReference type="Pfam" id="PF03952">
    <property type="entry name" value="Enolase_N"/>
    <property type="match status" value="1"/>
</dbReference>
<evidence type="ECO:0000256" key="4">
    <source>
        <dbReference type="ARBA" id="ARBA00012058"/>
    </source>
</evidence>
<comment type="similarity">
    <text evidence="3">Belongs to the enolase family.</text>
</comment>
<comment type="pathway">
    <text evidence="2">Carbohydrate degradation; glycolysis; pyruvate from D-glyceraldehyde 3-phosphate: step 4/5.</text>
</comment>
<dbReference type="Gene3D" id="3.30.390.10">
    <property type="entry name" value="Enolase-like, N-terminal domain"/>
    <property type="match status" value="1"/>
</dbReference>
<evidence type="ECO:0000256" key="6">
    <source>
        <dbReference type="ARBA" id="ARBA00022842"/>
    </source>
</evidence>
<dbReference type="SUPFAM" id="SSF51604">
    <property type="entry name" value="Enolase C-terminal domain-like"/>
    <property type="match status" value="1"/>
</dbReference>
<dbReference type="NCBIfam" id="TIGR01060">
    <property type="entry name" value="eno"/>
    <property type="match status" value="1"/>
</dbReference>
<dbReference type="GO" id="GO:0004672">
    <property type="term" value="F:protein kinase activity"/>
    <property type="evidence" value="ECO:0007669"/>
    <property type="project" value="InterPro"/>
</dbReference>
<gene>
    <name evidence="15" type="ORF">QBC34DRAFT_450189</name>
</gene>
<dbReference type="SFLD" id="SFLDS00001">
    <property type="entry name" value="Enolase"/>
    <property type="match status" value="1"/>
</dbReference>
<dbReference type="PANTHER" id="PTHR11902:SF1">
    <property type="entry name" value="ENOLASE"/>
    <property type="match status" value="1"/>
</dbReference>
<dbReference type="SMART" id="SM01192">
    <property type="entry name" value="Enolase_C"/>
    <property type="match status" value="1"/>
</dbReference>
<dbReference type="FunFam" id="1.25.40.430:FF:000003">
    <property type="entry name" value="Checkpoint serine/threonine-protein kinase BUB1"/>
    <property type="match status" value="1"/>
</dbReference>
<dbReference type="HAMAP" id="MF_00318">
    <property type="entry name" value="Enolase"/>
    <property type="match status" value="1"/>
</dbReference>
<protein>
    <recommendedName>
        <fullName evidence="5">Enolase</fullName>
        <ecNumber evidence="4">4.2.1.11</ecNumber>
    </recommendedName>
    <alternativeName>
        <fullName evidence="9">2-phospho-D-glycerate hydro-lyase</fullName>
    </alternativeName>
    <alternativeName>
        <fullName evidence="10">2-phosphoglycerate dehydratase</fullName>
    </alternativeName>
</protein>
<dbReference type="PROSITE" id="PS50011">
    <property type="entry name" value="PROTEIN_KINASE_DOM"/>
    <property type="match status" value="1"/>
</dbReference>
<evidence type="ECO:0000259" key="14">
    <source>
        <dbReference type="PROSITE" id="PS51489"/>
    </source>
</evidence>
<dbReference type="SMART" id="SM00777">
    <property type="entry name" value="Mad3_BUB1_I"/>
    <property type="match status" value="1"/>
</dbReference>
<dbReference type="PANTHER" id="PTHR11902">
    <property type="entry name" value="ENOLASE"/>
    <property type="match status" value="1"/>
</dbReference>
<sequence length="1647" mass="182169">MTISKIHARYVYDSRGNPTVEVDVVTETGLHRAIVPSGASTGQHEACELRDGDKSKWGGKGVLQAVKNVNEVIGPALIKENIDVKDQSKVDKFLIDLDGTPNKTKLGANAILGVSLAVAKAGAAEKGVPLYAHISDLSGTKKPYVLPVPFMNVLNGGSHAGGRLAFQEFMIVPDAAPSFSEAMRQGAEVYQILKSLAKKKYGQSAGNVGDEGGVAPDIQNPTEALDLITEAIEKAGYTGQVKIAMDVASSEFYKEDAKKYDLDFKNPDSDPSKWLTYEELANLYSELAKKYPIVSIEDPFAEDDWEAWSYFYKTQDIQLVADDLTVTNPLRIKKAIELKAANALLLKVNQIGTLTESIQAAKDSFADGWGVMVSHRSGETEDVTIADIVVGIRAGQIKTGAPARSERLAKLNQILRIEEELGSNAIYAGEKFRTAVNLMAGDDLINFDIIEGQKENIQALPSGRSAKKLAELFSPSPAHNKFSPQSLETTKSVNDCIRAEYEAEIANIAESDDPLDVYDRYVRWTLDAYPSAQATPQSQLHTLLERATKAFVNAPQYKSDPRYIKLWLHYIQFFSDSPRETFVFLSRHGIGETLAIFYEEYAAWLESAGRWSQAEEVYKLGIEREARPTSRLLRKFGEFEQRRAQVANTDGPSSPALPTVRPALAAKVDPFAAAAAAARDPQAPRQTSAIGGQSTKLARGKLAIFSDADAKPPALGSRGEGSKGWDSIGSLAERKKENVMEPKPWAGETLKAGGKKSTAPKMEIFRDTAQVTVNPSNGKKERVFVDLRVVYPTPDEPGTELSFEEVWAANRGWLDQEWTDEVDVSRLDGSMGDENSIPDRSVMTEKVPTKLAVHHDTVRLDENGAPVYPKESKPKKKKMIEVNETQIIKAKLDSPSGKKIKRRQTAEPTMTLHTKAATDDIYDIFNAPIKPAAEAMTSEDEHGYETDDYTSGADSTGTNRNITTSEAGDDEEEGEDDEAGDENPEEDETSDVKSVSEWSEFSTRKHIPGLCDGEDEQNDTQVSDLIDIRDDDHDSSEAGSDTRYRTPEQEIDEEEDLSTPVTDEFPPHTRTSFVPIPPEDYVPSRRPYRDPVEAANNRLPFMTPITERTESSLDITHSGIDLLAKTPCKKEDRRYADDEDSVNLEPLSSPLREVIEDDTPEELPKWKVPQPQLQKTKPASTGNVLAPKALGPKTLAPKALAPEALGPKSPIIKDLQCNPVDDSVRNEILANMQPPLSAYDGFYDHRNERCEKGSEIRKFAKATKGSRNSTDKTCNFGAAVVIQFPDTERKYTLRKELGAGAFAPVYLVESSHPDGAEDDESAIPHDENSPVPMMGRGAFASAHNRRQEREALKMEQPPSAWEFHMMRLAHTRLGPQHRVTASLSPSLEMHLYQDESFLFLPLFPHGTLLDVVNLFRAEPSGVMDEQLAMFFSIELLRTVEALHAKQLLHGDIKADNCLLRLDNTGSQELSAQWSADGNGGWSARGITLIDFGRAIDMRAFVPEVQFIADWKTSAQDCAEMREGRPWTWQIDYHGLAGTIHCLLFGKYIETVRCDAGGLGTAGVGGRRYKIRESLKRYWQTEIWAECFDVLLNPGQFVPQEEGQRMPVLKSMKNVREKMEGWLGANCERGVGLRGIMGKVEAWARGRK</sequence>
<feature type="compositionally biased region" description="Polar residues" evidence="12">
    <location>
        <begin position="952"/>
        <end position="965"/>
    </location>
</feature>
<feature type="compositionally biased region" description="Polar residues" evidence="12">
    <location>
        <begin position="992"/>
        <end position="1001"/>
    </location>
</feature>
<feature type="compositionally biased region" description="Basic and acidic residues" evidence="12">
    <location>
        <begin position="1026"/>
        <end position="1048"/>
    </location>
</feature>
<dbReference type="PROSITE" id="PS00164">
    <property type="entry name" value="ENOLASE"/>
    <property type="match status" value="1"/>
</dbReference>
<name>A0AAV9GHM3_9PEZI</name>
<dbReference type="Pfam" id="PF00113">
    <property type="entry name" value="Enolase_C"/>
    <property type="match status" value="1"/>
</dbReference>
<evidence type="ECO:0000313" key="15">
    <source>
        <dbReference type="EMBL" id="KAK4447519.1"/>
    </source>
</evidence>
<dbReference type="Gene3D" id="1.10.510.10">
    <property type="entry name" value="Transferase(Phosphotransferase) domain 1"/>
    <property type="match status" value="1"/>
</dbReference>
<evidence type="ECO:0000256" key="2">
    <source>
        <dbReference type="ARBA" id="ARBA00005031"/>
    </source>
</evidence>
<evidence type="ECO:0000313" key="16">
    <source>
        <dbReference type="Proteomes" id="UP001321760"/>
    </source>
</evidence>
<dbReference type="CDD" id="cd13981">
    <property type="entry name" value="STKc_Bub1_BubR1"/>
    <property type="match status" value="1"/>
</dbReference>
<feature type="domain" description="Protein kinase" evidence="13">
    <location>
        <begin position="1291"/>
        <end position="1647"/>
    </location>
</feature>
<dbReference type="InterPro" id="IPR012572">
    <property type="entry name" value="Mad3/Bub1_II"/>
</dbReference>